<feature type="region of interest" description="Disordered" evidence="1">
    <location>
        <begin position="49"/>
        <end position="71"/>
    </location>
</feature>
<feature type="transmembrane region" description="Helical" evidence="2">
    <location>
        <begin position="26"/>
        <end position="44"/>
    </location>
</feature>
<sequence length="71" mass="8562">MNLPIAIKENWVSFAKYMFLKTQLNILYVMLFLANILIWIIDCSEWKPREGSKRKISRRDRFTGNEKRIGR</sequence>
<keyword evidence="2" id="KW-0472">Membrane</keyword>
<protein>
    <submittedName>
        <fullName evidence="3">Uncharacterized protein</fullName>
    </submittedName>
</protein>
<keyword evidence="2" id="KW-0812">Transmembrane</keyword>
<reference evidence="3 4" key="1">
    <citation type="submission" date="2014-07" db="EMBL/GenBank/DDBJ databases">
        <title>Methanogenic archaea and the global carbon cycle.</title>
        <authorList>
            <person name="Henriksen J.R."/>
            <person name="Luke J."/>
            <person name="Reinhart S."/>
            <person name="Benedict M.N."/>
            <person name="Youngblut N.D."/>
            <person name="Metcalf M.E."/>
            <person name="Whitaker R.J."/>
            <person name="Metcalf W.W."/>
        </authorList>
    </citation>
    <scope>NUCLEOTIDE SEQUENCE [LARGE SCALE GENOMIC DNA]</scope>
    <source>
        <strain evidence="3 4">HB-1</strain>
    </source>
</reference>
<dbReference type="EMBL" id="CP009516">
    <property type="protein sequence ID" value="AKB77874.1"/>
    <property type="molecule type" value="Genomic_DNA"/>
</dbReference>
<name>A0A0E3S8Q7_9EURY</name>
<dbReference type="HOGENOM" id="CLU_2730389_0_0_2"/>
<keyword evidence="4" id="KW-1185">Reference proteome</keyword>
<gene>
    <name evidence="3" type="ORF">MSHOH_1391</name>
</gene>
<dbReference type="Proteomes" id="UP000033101">
    <property type="component" value="Chromosome"/>
</dbReference>
<organism evidence="3 4">
    <name type="scientific">Methanosarcina horonobensis HB-1 = JCM 15518</name>
    <dbReference type="NCBI Taxonomy" id="1434110"/>
    <lineage>
        <taxon>Archaea</taxon>
        <taxon>Methanobacteriati</taxon>
        <taxon>Methanobacteriota</taxon>
        <taxon>Stenosarchaea group</taxon>
        <taxon>Methanomicrobia</taxon>
        <taxon>Methanosarcinales</taxon>
        <taxon>Methanosarcinaceae</taxon>
        <taxon>Methanosarcina</taxon>
    </lineage>
</organism>
<evidence type="ECO:0000256" key="1">
    <source>
        <dbReference type="SAM" id="MobiDB-lite"/>
    </source>
</evidence>
<evidence type="ECO:0000313" key="3">
    <source>
        <dbReference type="EMBL" id="AKB77874.1"/>
    </source>
</evidence>
<accession>A0A0E3S8Q7</accession>
<proteinExistence type="predicted"/>
<evidence type="ECO:0000313" key="4">
    <source>
        <dbReference type="Proteomes" id="UP000033101"/>
    </source>
</evidence>
<evidence type="ECO:0000256" key="2">
    <source>
        <dbReference type="SAM" id="Phobius"/>
    </source>
</evidence>
<dbReference type="AlphaFoldDB" id="A0A0E3S8Q7"/>
<keyword evidence="2" id="KW-1133">Transmembrane helix</keyword>
<dbReference type="KEGG" id="mhor:MSHOH_1391"/>